<keyword evidence="4 8" id="KW-0812">Transmembrane</keyword>
<proteinExistence type="inferred from homology"/>
<dbReference type="GO" id="GO:0048250">
    <property type="term" value="P:iron import into the mitochondrion"/>
    <property type="evidence" value="ECO:0007669"/>
    <property type="project" value="TreeGrafter"/>
</dbReference>
<keyword evidence="3 9" id="KW-0813">Transport</keyword>
<evidence type="ECO:0000313" key="10">
    <source>
        <dbReference type="EMBL" id="GAX11300.1"/>
    </source>
</evidence>
<dbReference type="SUPFAM" id="SSF103506">
    <property type="entry name" value="Mitochondrial carrier"/>
    <property type="match status" value="1"/>
</dbReference>
<dbReference type="InParanoid" id="A0A1Z5JBC7"/>
<evidence type="ECO:0000256" key="3">
    <source>
        <dbReference type="ARBA" id="ARBA00022448"/>
    </source>
</evidence>
<dbReference type="Pfam" id="PF00153">
    <property type="entry name" value="Mito_carr"/>
    <property type="match status" value="4"/>
</dbReference>
<evidence type="ECO:0000256" key="4">
    <source>
        <dbReference type="ARBA" id="ARBA00022692"/>
    </source>
</evidence>
<dbReference type="PANTHER" id="PTHR45758:SF4">
    <property type="entry name" value="MITOFERRIN-1"/>
    <property type="match status" value="1"/>
</dbReference>
<dbReference type="OrthoDB" id="43906at2759"/>
<dbReference type="InterPro" id="IPR023395">
    <property type="entry name" value="MCP_dom_sf"/>
</dbReference>
<keyword evidence="7 8" id="KW-0472">Membrane</keyword>
<comment type="subcellular location">
    <subcellularLocation>
        <location evidence="1">Mitochondrion membrane</location>
        <topology evidence="1">Multi-pass membrane protein</topology>
    </subcellularLocation>
</comment>
<name>A0A1Z5JBC7_FISSO</name>
<feature type="repeat" description="Solcar" evidence="8">
    <location>
        <begin position="173"/>
        <end position="256"/>
    </location>
</feature>
<feature type="repeat" description="Solcar" evidence="8">
    <location>
        <begin position="28"/>
        <end position="165"/>
    </location>
</feature>
<evidence type="ECO:0000256" key="8">
    <source>
        <dbReference type="PROSITE-ProRule" id="PRU00282"/>
    </source>
</evidence>
<keyword evidence="11" id="KW-1185">Reference proteome</keyword>
<dbReference type="GO" id="GO:0015093">
    <property type="term" value="F:ferrous iron transmembrane transporter activity"/>
    <property type="evidence" value="ECO:0007669"/>
    <property type="project" value="TreeGrafter"/>
</dbReference>
<feature type="repeat" description="Solcar" evidence="8">
    <location>
        <begin position="263"/>
        <end position="365"/>
    </location>
</feature>
<protein>
    <submittedName>
        <fullName evidence="10">Solute carrier family 25 (Mitochondrial iron transporter), member 28/37</fullName>
    </submittedName>
</protein>
<organism evidence="10 11">
    <name type="scientific">Fistulifera solaris</name>
    <name type="common">Oleaginous diatom</name>
    <dbReference type="NCBI Taxonomy" id="1519565"/>
    <lineage>
        <taxon>Eukaryota</taxon>
        <taxon>Sar</taxon>
        <taxon>Stramenopiles</taxon>
        <taxon>Ochrophyta</taxon>
        <taxon>Bacillariophyta</taxon>
        <taxon>Bacillariophyceae</taxon>
        <taxon>Bacillariophycidae</taxon>
        <taxon>Naviculales</taxon>
        <taxon>Naviculaceae</taxon>
        <taxon>Fistulifera</taxon>
    </lineage>
</organism>
<dbReference type="PROSITE" id="PS50920">
    <property type="entry name" value="SOLCAR"/>
    <property type="match status" value="3"/>
</dbReference>
<comment type="similarity">
    <text evidence="2 9">Belongs to the mitochondrial carrier (TC 2.A.29) family.</text>
</comment>
<evidence type="ECO:0000256" key="2">
    <source>
        <dbReference type="ARBA" id="ARBA00006375"/>
    </source>
</evidence>
<dbReference type="Proteomes" id="UP000198406">
    <property type="component" value="Unassembled WGS sequence"/>
</dbReference>
<keyword evidence="6" id="KW-0496">Mitochondrion</keyword>
<dbReference type="Gene3D" id="1.50.40.10">
    <property type="entry name" value="Mitochondrial carrier domain"/>
    <property type="match status" value="2"/>
</dbReference>
<evidence type="ECO:0000256" key="7">
    <source>
        <dbReference type="ARBA" id="ARBA00023136"/>
    </source>
</evidence>
<evidence type="ECO:0000256" key="1">
    <source>
        <dbReference type="ARBA" id="ARBA00004225"/>
    </source>
</evidence>
<gene>
    <name evidence="10" type="ORF">FisN_15Lh229</name>
</gene>
<evidence type="ECO:0000256" key="6">
    <source>
        <dbReference type="ARBA" id="ARBA00023128"/>
    </source>
</evidence>
<sequence>MCAALPTPDIPEASLEIEEDWEEWDGRSPFWIHCVAGSLAGVSEHTLVYPLDTVRTHIQVCASCLGRNNNTSVLPQSKDASLLRSALQSKTTVPQTLPTGVFQTIRYLVSQPVLELSATEVAAQGTTQQYTQGWTRLWRGVQTMFIGCIPAHALYFSSYEMVKGLNMSEDGEVSAVGSSMAGAAATVSHDCIMTPLDTIKQRMQLGHYNGSVRAAVQQIAATEGWFALYRSFPVTLVTNIPYGMIMVSTNEMVKQAWTDAGTASSLQTVLAASSAGGCLAAALTTPLDRIKTMLQTQQLTPICARTASVCPRVAVVQHASWYDAARTIAQTEGVAGFFRGLTPRVLSHTPAVAISWTTYETLKQYLLRQYGY</sequence>
<accession>A0A1Z5JBC7</accession>
<evidence type="ECO:0000313" key="11">
    <source>
        <dbReference type="Proteomes" id="UP000198406"/>
    </source>
</evidence>
<reference evidence="10 11" key="1">
    <citation type="journal article" date="2015" name="Plant Cell">
        <title>Oil accumulation by the oleaginous diatom Fistulifera solaris as revealed by the genome and transcriptome.</title>
        <authorList>
            <person name="Tanaka T."/>
            <person name="Maeda Y."/>
            <person name="Veluchamy A."/>
            <person name="Tanaka M."/>
            <person name="Abida H."/>
            <person name="Marechal E."/>
            <person name="Bowler C."/>
            <person name="Muto M."/>
            <person name="Sunaga Y."/>
            <person name="Tanaka M."/>
            <person name="Yoshino T."/>
            <person name="Taniguchi T."/>
            <person name="Fukuda Y."/>
            <person name="Nemoto M."/>
            <person name="Matsumoto M."/>
            <person name="Wong P.S."/>
            <person name="Aburatani S."/>
            <person name="Fujibuchi W."/>
        </authorList>
    </citation>
    <scope>NUCLEOTIDE SEQUENCE [LARGE SCALE GENOMIC DNA]</scope>
    <source>
        <strain evidence="10 11">JPCC DA0580</strain>
    </source>
</reference>
<dbReference type="InterPro" id="IPR018108">
    <property type="entry name" value="MCP_transmembrane"/>
</dbReference>
<dbReference type="GO" id="GO:0031966">
    <property type="term" value="C:mitochondrial membrane"/>
    <property type="evidence" value="ECO:0007669"/>
    <property type="project" value="UniProtKB-SubCell"/>
</dbReference>
<dbReference type="AlphaFoldDB" id="A0A1Z5JBC7"/>
<dbReference type="PANTHER" id="PTHR45758">
    <property type="entry name" value="MITOFERRIN-1-RELATED"/>
    <property type="match status" value="1"/>
</dbReference>
<dbReference type="EMBL" id="BDSP01000040">
    <property type="protein sequence ID" value="GAX11300.1"/>
    <property type="molecule type" value="Genomic_DNA"/>
</dbReference>
<evidence type="ECO:0000256" key="9">
    <source>
        <dbReference type="RuleBase" id="RU000488"/>
    </source>
</evidence>
<evidence type="ECO:0000256" key="5">
    <source>
        <dbReference type="ARBA" id="ARBA00022989"/>
    </source>
</evidence>
<keyword evidence="5" id="KW-1133">Transmembrane helix</keyword>
<comment type="caution">
    <text evidence="10">The sequence shown here is derived from an EMBL/GenBank/DDBJ whole genome shotgun (WGS) entry which is preliminary data.</text>
</comment>